<name>A0A1Y1HLY0_KLENI</name>
<dbReference type="InterPro" id="IPR036653">
    <property type="entry name" value="CinA-like_C"/>
</dbReference>
<sequence length="388" mass="42748">MDPGIEALVQAIHATPMRAMLLFSGGASQALSWLLSVPGASSTLLEATTPYSRRALHLALGKEPEQFASQATANDMALKAYNRALMLAGPGVPVAGIGCTCAIVSGAPKRGDHRCFVAARTQERTWEAGMFLDKGLRDRLGEDDVTSRLLLQAIANASGVPRHLDLRLTDSEAQRLQWSTRSFSRDEQLEQLLRREVPFVTFLPEGLSLEGKRRVILPGSFNPLHEGHLGMMDAACKLVRNPAPCFELSATNPDKPALPVDEIRRRAKQFEDRGSMLVVTDASLFTRKAQLLPDSTFVVGVDTAKRLFMKKYYDDSRANMIRELSQMRENGCDFAVAGRALGENGFERLEDIEVPHEVADIFKAIPDFRMDISSTELRKKLQNAAPKG</sequence>
<protein>
    <recommendedName>
        <fullName evidence="1">Cytidyltransferase-like domain-containing protein</fullName>
    </recommendedName>
</protein>
<dbReference type="GO" id="GO:0005737">
    <property type="term" value="C:cytoplasm"/>
    <property type="evidence" value="ECO:0000318"/>
    <property type="project" value="GO_Central"/>
</dbReference>
<dbReference type="Proteomes" id="UP000054558">
    <property type="component" value="Unassembled WGS sequence"/>
</dbReference>
<dbReference type="GO" id="GO:0005634">
    <property type="term" value="C:nucleus"/>
    <property type="evidence" value="ECO:0000318"/>
    <property type="project" value="GO_Central"/>
</dbReference>
<keyword evidence="3" id="KW-1185">Reference proteome</keyword>
<evidence type="ECO:0000313" key="2">
    <source>
        <dbReference type="EMBL" id="GAQ79003.1"/>
    </source>
</evidence>
<organism evidence="2 3">
    <name type="scientific">Klebsormidium nitens</name>
    <name type="common">Green alga</name>
    <name type="synonym">Ulothrix nitens</name>
    <dbReference type="NCBI Taxonomy" id="105231"/>
    <lineage>
        <taxon>Eukaryota</taxon>
        <taxon>Viridiplantae</taxon>
        <taxon>Streptophyta</taxon>
        <taxon>Klebsormidiophyceae</taxon>
        <taxon>Klebsormidiales</taxon>
        <taxon>Klebsormidiaceae</taxon>
        <taxon>Klebsormidium</taxon>
    </lineage>
</organism>
<dbReference type="InterPro" id="IPR014729">
    <property type="entry name" value="Rossmann-like_a/b/a_fold"/>
</dbReference>
<reference evidence="2 3" key="1">
    <citation type="journal article" date="2014" name="Nat. Commun.">
        <title>Klebsormidium flaccidum genome reveals primary factors for plant terrestrial adaptation.</title>
        <authorList>
            <person name="Hori K."/>
            <person name="Maruyama F."/>
            <person name="Fujisawa T."/>
            <person name="Togashi T."/>
            <person name="Yamamoto N."/>
            <person name="Seo M."/>
            <person name="Sato S."/>
            <person name="Yamada T."/>
            <person name="Mori H."/>
            <person name="Tajima N."/>
            <person name="Moriyama T."/>
            <person name="Ikeuchi M."/>
            <person name="Watanabe M."/>
            <person name="Wada H."/>
            <person name="Kobayashi K."/>
            <person name="Saito M."/>
            <person name="Masuda T."/>
            <person name="Sasaki-Sekimoto Y."/>
            <person name="Mashiguchi K."/>
            <person name="Awai K."/>
            <person name="Shimojima M."/>
            <person name="Masuda S."/>
            <person name="Iwai M."/>
            <person name="Nobusawa T."/>
            <person name="Narise T."/>
            <person name="Kondo S."/>
            <person name="Saito H."/>
            <person name="Sato R."/>
            <person name="Murakawa M."/>
            <person name="Ihara Y."/>
            <person name="Oshima-Yamada Y."/>
            <person name="Ohtaka K."/>
            <person name="Satoh M."/>
            <person name="Sonobe K."/>
            <person name="Ishii M."/>
            <person name="Ohtani R."/>
            <person name="Kanamori-Sato M."/>
            <person name="Honoki R."/>
            <person name="Miyazaki D."/>
            <person name="Mochizuki H."/>
            <person name="Umetsu J."/>
            <person name="Higashi K."/>
            <person name="Shibata D."/>
            <person name="Kamiya Y."/>
            <person name="Sato N."/>
            <person name="Nakamura Y."/>
            <person name="Tabata S."/>
            <person name="Ida S."/>
            <person name="Kurokawa K."/>
            <person name="Ohta H."/>
        </authorList>
    </citation>
    <scope>NUCLEOTIDE SEQUENCE [LARGE SCALE GENOMIC DNA]</scope>
    <source>
        <strain evidence="2 3">NIES-2285</strain>
    </source>
</reference>
<dbReference type="GO" id="GO:0034355">
    <property type="term" value="P:NAD+ biosynthetic process via the salvage pathway"/>
    <property type="evidence" value="ECO:0000318"/>
    <property type="project" value="GO_Central"/>
</dbReference>
<dbReference type="PANTHER" id="PTHR31285">
    <property type="entry name" value="NICOTINAMIDE MONONUCLEOTIDE ADENYLYLTRANSFERASE"/>
    <property type="match status" value="1"/>
</dbReference>
<dbReference type="OrthoDB" id="5591297at2759"/>
<dbReference type="PANTHER" id="PTHR31285:SF0">
    <property type="entry name" value="NICOTINAMIDE MONONUCLEOTIDE ADENYLYLTRANSFERASE"/>
    <property type="match status" value="1"/>
</dbReference>
<dbReference type="Gene3D" id="3.40.50.620">
    <property type="entry name" value="HUPs"/>
    <property type="match status" value="2"/>
</dbReference>
<gene>
    <name evidence="2" type="ORF">KFL_000220340</name>
</gene>
<proteinExistence type="predicted"/>
<dbReference type="InterPro" id="IPR004821">
    <property type="entry name" value="Cyt_trans-like"/>
</dbReference>
<dbReference type="AlphaFoldDB" id="A0A1Y1HLY0"/>
<dbReference type="GO" id="GO:0016887">
    <property type="term" value="F:ATP hydrolysis activity"/>
    <property type="evidence" value="ECO:0000318"/>
    <property type="project" value="GO_Central"/>
</dbReference>
<dbReference type="Gene3D" id="3.90.950.20">
    <property type="entry name" value="CinA-like"/>
    <property type="match status" value="1"/>
</dbReference>
<evidence type="ECO:0000313" key="3">
    <source>
        <dbReference type="Proteomes" id="UP000054558"/>
    </source>
</evidence>
<dbReference type="GO" id="GO:0000309">
    <property type="term" value="F:nicotinamide-nucleotide adenylyltransferase activity"/>
    <property type="evidence" value="ECO:0000318"/>
    <property type="project" value="GO_Central"/>
</dbReference>
<accession>A0A1Y1HLY0</accession>
<evidence type="ECO:0000259" key="1">
    <source>
        <dbReference type="Pfam" id="PF01467"/>
    </source>
</evidence>
<dbReference type="Pfam" id="PF01467">
    <property type="entry name" value="CTP_transf_like"/>
    <property type="match status" value="1"/>
</dbReference>
<dbReference type="SUPFAM" id="SSF52374">
    <property type="entry name" value="Nucleotidylyl transferase"/>
    <property type="match status" value="1"/>
</dbReference>
<feature type="domain" description="Cytidyltransferase-like" evidence="1">
    <location>
        <begin position="216"/>
        <end position="379"/>
    </location>
</feature>
<dbReference type="EMBL" id="DF236971">
    <property type="protein sequence ID" value="GAQ79003.1"/>
    <property type="molecule type" value="Genomic_DNA"/>
</dbReference>
<dbReference type="OMA" id="GCYFVVG"/>